<dbReference type="RefSeq" id="WP_152195213.1">
    <property type="nucleotide sequence ID" value="NZ_VUKD01000003.1"/>
</dbReference>
<dbReference type="Proteomes" id="UP000437709">
    <property type="component" value="Unassembled WGS sequence"/>
</dbReference>
<sequence length="94" mass="9920">MAQTPEPHTYTLPPAAPFTNHGRTPAAWVLMLGASLGVLVFGVGLILNLMWVIIVGIVVALGSLVISQILRSMGMGQPAPAAAVHDENKDWYSA</sequence>
<proteinExistence type="predicted"/>
<evidence type="ECO:0000313" key="2">
    <source>
        <dbReference type="EMBL" id="MPV38958.1"/>
    </source>
</evidence>
<gene>
    <name evidence="2" type="ORF">GB881_18280</name>
</gene>
<accession>A0A6N7EPB3</accession>
<keyword evidence="1" id="KW-0812">Transmembrane</keyword>
<name>A0A6N7EPB3_9MICO</name>
<feature type="transmembrane region" description="Helical" evidence="1">
    <location>
        <begin position="49"/>
        <end position="70"/>
    </location>
</feature>
<organism evidence="2 3">
    <name type="scientific">Georgenia subflava</name>
    <dbReference type="NCBI Taxonomy" id="1622177"/>
    <lineage>
        <taxon>Bacteria</taxon>
        <taxon>Bacillati</taxon>
        <taxon>Actinomycetota</taxon>
        <taxon>Actinomycetes</taxon>
        <taxon>Micrococcales</taxon>
        <taxon>Bogoriellaceae</taxon>
        <taxon>Georgenia</taxon>
    </lineage>
</organism>
<feature type="transmembrane region" description="Helical" evidence="1">
    <location>
        <begin position="26"/>
        <end position="43"/>
    </location>
</feature>
<keyword evidence="1" id="KW-1133">Transmembrane helix</keyword>
<comment type="caution">
    <text evidence="2">The sequence shown here is derived from an EMBL/GenBank/DDBJ whole genome shotgun (WGS) entry which is preliminary data.</text>
</comment>
<keyword evidence="3" id="KW-1185">Reference proteome</keyword>
<protein>
    <submittedName>
        <fullName evidence="2">Uncharacterized protein</fullName>
    </submittedName>
</protein>
<dbReference type="NCBIfam" id="NF041681">
    <property type="entry name" value="HGxxPAAW"/>
    <property type="match status" value="1"/>
</dbReference>
<dbReference type="OrthoDB" id="5149710at2"/>
<dbReference type="AlphaFoldDB" id="A0A6N7EPB3"/>
<evidence type="ECO:0000256" key="1">
    <source>
        <dbReference type="SAM" id="Phobius"/>
    </source>
</evidence>
<keyword evidence="1" id="KW-0472">Membrane</keyword>
<reference evidence="2 3" key="1">
    <citation type="submission" date="2019-10" db="EMBL/GenBank/DDBJ databases">
        <title>Georgenia wutianyii sp. nov. and Georgenia yuyongxinii sp. nov. isolated from plateau pika (Ochotona curzoniae) in the Qinghai-Tibet plateau of China.</title>
        <authorList>
            <person name="Tian Z."/>
        </authorList>
    </citation>
    <scope>NUCLEOTIDE SEQUENCE [LARGE SCALE GENOMIC DNA]</scope>
    <source>
        <strain evidence="2 3">JCM 19765</strain>
    </source>
</reference>
<dbReference type="EMBL" id="WHPC01000131">
    <property type="protein sequence ID" value="MPV38958.1"/>
    <property type="molecule type" value="Genomic_DNA"/>
</dbReference>
<evidence type="ECO:0000313" key="3">
    <source>
        <dbReference type="Proteomes" id="UP000437709"/>
    </source>
</evidence>